<feature type="domain" description="Peptidase S9 prolyl oligopeptidase catalytic" evidence="2">
    <location>
        <begin position="129"/>
        <end position="274"/>
    </location>
</feature>
<gene>
    <name evidence="3" type="ORF">FDP41_011129</name>
</gene>
<dbReference type="SUPFAM" id="SSF53474">
    <property type="entry name" value="alpha/beta-Hydrolases"/>
    <property type="match status" value="1"/>
</dbReference>
<dbReference type="PANTHER" id="PTHR12277:SF81">
    <property type="entry name" value="PROTEIN ABHD13"/>
    <property type="match status" value="1"/>
</dbReference>
<evidence type="ECO:0000313" key="3">
    <source>
        <dbReference type="EMBL" id="KAF0983151.1"/>
    </source>
</evidence>
<reference evidence="3 4" key="1">
    <citation type="journal article" date="2019" name="Sci. Rep.">
        <title>Nanopore sequencing improves the draft genome of the human pathogenic amoeba Naegleria fowleri.</title>
        <authorList>
            <person name="Liechti N."/>
            <person name="Schurch N."/>
            <person name="Bruggmann R."/>
            <person name="Wittwer M."/>
        </authorList>
    </citation>
    <scope>NUCLEOTIDE SEQUENCE [LARGE SCALE GENOMIC DNA]</scope>
    <source>
        <strain evidence="3 4">ATCC 30894</strain>
    </source>
</reference>
<dbReference type="InterPro" id="IPR001375">
    <property type="entry name" value="Peptidase_S9_cat"/>
</dbReference>
<feature type="transmembrane region" description="Helical" evidence="1">
    <location>
        <begin position="6"/>
        <end position="25"/>
    </location>
</feature>
<dbReference type="Pfam" id="PF00326">
    <property type="entry name" value="Peptidase_S9"/>
    <property type="match status" value="1"/>
</dbReference>
<dbReference type="Gene3D" id="3.40.50.1820">
    <property type="entry name" value="alpha/beta hydrolase"/>
    <property type="match status" value="1"/>
</dbReference>
<organism evidence="3 4">
    <name type="scientific">Naegleria fowleri</name>
    <name type="common">Brain eating amoeba</name>
    <dbReference type="NCBI Taxonomy" id="5763"/>
    <lineage>
        <taxon>Eukaryota</taxon>
        <taxon>Discoba</taxon>
        <taxon>Heterolobosea</taxon>
        <taxon>Tetramitia</taxon>
        <taxon>Eutetramitia</taxon>
        <taxon>Vahlkampfiidae</taxon>
        <taxon>Naegleria</taxon>
    </lineage>
</organism>
<dbReference type="VEuPathDB" id="AmoebaDB:NfTy_017210"/>
<dbReference type="AlphaFoldDB" id="A0A6A5C7N8"/>
<dbReference type="GO" id="GO:0008236">
    <property type="term" value="F:serine-type peptidase activity"/>
    <property type="evidence" value="ECO:0007669"/>
    <property type="project" value="InterPro"/>
</dbReference>
<protein>
    <recommendedName>
        <fullName evidence="2">Peptidase S9 prolyl oligopeptidase catalytic domain-containing protein</fullName>
    </recommendedName>
</protein>
<dbReference type="InterPro" id="IPR029058">
    <property type="entry name" value="AB_hydrolase_fold"/>
</dbReference>
<dbReference type="GeneID" id="68118344"/>
<proteinExistence type="predicted"/>
<evidence type="ECO:0000256" key="1">
    <source>
        <dbReference type="SAM" id="Phobius"/>
    </source>
</evidence>
<dbReference type="PANTHER" id="PTHR12277">
    <property type="entry name" value="ALPHA/BETA HYDROLASE DOMAIN-CONTAINING PROTEIN"/>
    <property type="match status" value="1"/>
</dbReference>
<dbReference type="Proteomes" id="UP000444721">
    <property type="component" value="Unassembled WGS sequence"/>
</dbReference>
<keyword evidence="4" id="KW-1185">Reference proteome</keyword>
<evidence type="ECO:0000313" key="4">
    <source>
        <dbReference type="Proteomes" id="UP000444721"/>
    </source>
</evidence>
<name>A0A6A5C7N8_NAEFO</name>
<dbReference type="OMA" id="RANKISC"/>
<comment type="caution">
    <text evidence="3">The sequence shown here is derived from an EMBL/GenBank/DDBJ whole genome shotgun (WGS) entry which is preliminary data.</text>
</comment>
<dbReference type="VEuPathDB" id="AmoebaDB:FDP41_011129"/>
<dbReference type="RefSeq" id="XP_044567864.1">
    <property type="nucleotide sequence ID" value="XM_044701504.1"/>
</dbReference>
<accession>A0A6A5C7N8</accession>
<keyword evidence="1" id="KW-1133">Transmembrane helix</keyword>
<sequence length="288" mass="33197">MFFSNIYLNSLTFLPLVLIGIHYPFKKLLSFLAFYPPPTPKNQFSTFQKLVLRDSQSSKRTIPFYFLKAHDSKVKTTILLSHGNGTNIVEMLQYAEFLRRTLNVNVLHYEYYGYDQWQKPSEGDVYASAEAAFEYLVKEQNIDPSDIYVFGISIGSGPSCHLAKKYQNIGGLILQTPLLSILQVGLGKTFMKPLLPLLRPYDMFNNNYKMNSIKVPVLIVHGTEDSIVPYSHGVELFERAQNQFKLVTVPNANHNDIFNYLHPSDYNQHLMEFIEHTKKYNNIDSARH</sequence>
<dbReference type="EMBL" id="VFQX01000007">
    <property type="protein sequence ID" value="KAF0983151.1"/>
    <property type="molecule type" value="Genomic_DNA"/>
</dbReference>
<keyword evidence="1" id="KW-0472">Membrane</keyword>
<dbReference type="GO" id="GO:0006508">
    <property type="term" value="P:proteolysis"/>
    <property type="evidence" value="ECO:0007669"/>
    <property type="project" value="InterPro"/>
</dbReference>
<dbReference type="VEuPathDB" id="AmoebaDB:NF0123820"/>
<dbReference type="VEuPathDB" id="AmoebaDB:NF0123830"/>
<dbReference type="OrthoDB" id="446723at2759"/>
<keyword evidence="1" id="KW-0812">Transmembrane</keyword>
<evidence type="ECO:0000259" key="2">
    <source>
        <dbReference type="Pfam" id="PF00326"/>
    </source>
</evidence>